<keyword evidence="2" id="KW-0378">Hydrolase</keyword>
<evidence type="ECO:0000259" key="1">
    <source>
        <dbReference type="Pfam" id="PF00144"/>
    </source>
</evidence>
<reference evidence="2" key="1">
    <citation type="submission" date="2020-11" db="EMBL/GenBank/DDBJ databases">
        <title>Isolation and identification of active actinomycetes.</title>
        <authorList>
            <person name="Yu B."/>
        </authorList>
    </citation>
    <scope>NUCLEOTIDE SEQUENCE</scope>
    <source>
        <strain evidence="2">NEAU-YB345</strain>
    </source>
</reference>
<evidence type="ECO:0000313" key="3">
    <source>
        <dbReference type="Proteomes" id="UP000657385"/>
    </source>
</evidence>
<dbReference type="Gene3D" id="3.40.710.10">
    <property type="entry name" value="DD-peptidase/beta-lactamase superfamily"/>
    <property type="match status" value="1"/>
</dbReference>
<comment type="caution">
    <text evidence="2">The sequence shown here is derived from an EMBL/GenBank/DDBJ whole genome shotgun (WGS) entry which is preliminary data.</text>
</comment>
<dbReference type="InterPro" id="IPR050491">
    <property type="entry name" value="AmpC-like"/>
</dbReference>
<dbReference type="SUPFAM" id="SSF56601">
    <property type="entry name" value="beta-lactamase/transpeptidase-like"/>
    <property type="match status" value="1"/>
</dbReference>
<dbReference type="EMBL" id="JADPRT010000006">
    <property type="protein sequence ID" value="MBF9069656.1"/>
    <property type="molecule type" value="Genomic_DNA"/>
</dbReference>
<organism evidence="2 3">
    <name type="scientific">Streptacidiphilus fuscans</name>
    <dbReference type="NCBI Taxonomy" id="2789292"/>
    <lineage>
        <taxon>Bacteria</taxon>
        <taxon>Bacillati</taxon>
        <taxon>Actinomycetota</taxon>
        <taxon>Actinomycetes</taxon>
        <taxon>Kitasatosporales</taxon>
        <taxon>Streptomycetaceae</taxon>
        <taxon>Streptacidiphilus</taxon>
    </lineage>
</organism>
<feature type="domain" description="Beta-lactamase-related" evidence="1">
    <location>
        <begin position="227"/>
        <end position="502"/>
    </location>
</feature>
<name>A0A931B3N5_9ACTN</name>
<proteinExistence type="predicted"/>
<dbReference type="GO" id="GO:0016787">
    <property type="term" value="F:hydrolase activity"/>
    <property type="evidence" value="ECO:0007669"/>
    <property type="project" value="UniProtKB-KW"/>
</dbReference>
<evidence type="ECO:0000313" key="2">
    <source>
        <dbReference type="EMBL" id="MBF9069656.1"/>
    </source>
</evidence>
<dbReference type="PANTHER" id="PTHR46825:SF9">
    <property type="entry name" value="BETA-LACTAMASE-RELATED DOMAIN-CONTAINING PROTEIN"/>
    <property type="match status" value="1"/>
</dbReference>
<dbReference type="InterPro" id="IPR012338">
    <property type="entry name" value="Beta-lactam/transpept-like"/>
</dbReference>
<dbReference type="AlphaFoldDB" id="A0A931B3N5"/>
<dbReference type="RefSeq" id="WP_196194828.1">
    <property type="nucleotide sequence ID" value="NZ_JADPRT010000006.1"/>
</dbReference>
<sequence>MSSDTSASSRALPDRPNLRFLKLEAKRRLAAGEFPTLHDAQLAVAREHGMPSWTALKEHIAALDTAGVDADADVDAGVDHQALAQVRWVVDRFRGADRPGWTAPDRAELGEHFADHFLSMVPPEQIAATLAGQAARLREPLTVLGSAPQALRAGLGDLRVEAVADRLPPHRLVGLRVYPAGLRVRDPRVTEPPTSSDGPVPEEAAELVAESLADVGLVGLVAAGPSWSQARGWADLEQDVPLRPDHRFPAYAITKLITATAVLHLVGEGALALDDRVDDHLRTLRLADSKVTVRQLLSHTGGVDNPEQAFGEPVTDVGALLGPVVGCSGPRGEFAYSHGGFAVLGELVAQLTGLPYAEAAARLVLRPLGMDASSYPLAVPEADAVTGYRLGQDGQFEPVATPLATLQAAAGLWSTAPDLVRFAAGWRSLLPDELAEQALTPQAPRDDSGAAIGLGWLLHLTRDAVGHGGGGDASATSLLVRPSTGQVGVVHANRQIPAEPLNAKLLRITA</sequence>
<dbReference type="InterPro" id="IPR001466">
    <property type="entry name" value="Beta-lactam-related"/>
</dbReference>
<gene>
    <name evidence="2" type="ORF">I2501_16650</name>
</gene>
<dbReference type="Proteomes" id="UP000657385">
    <property type="component" value="Unassembled WGS sequence"/>
</dbReference>
<protein>
    <submittedName>
        <fullName evidence="2">Serine hydrolase</fullName>
    </submittedName>
</protein>
<keyword evidence="3" id="KW-1185">Reference proteome</keyword>
<dbReference type="Pfam" id="PF00144">
    <property type="entry name" value="Beta-lactamase"/>
    <property type="match status" value="1"/>
</dbReference>
<dbReference type="PANTHER" id="PTHR46825">
    <property type="entry name" value="D-ALANYL-D-ALANINE-CARBOXYPEPTIDASE/ENDOPEPTIDASE AMPH"/>
    <property type="match status" value="1"/>
</dbReference>
<accession>A0A931B3N5</accession>